<organism evidence="1 2">
    <name type="scientific">Magallana gigas</name>
    <name type="common">Pacific oyster</name>
    <name type="synonym">Crassostrea gigas</name>
    <dbReference type="NCBI Taxonomy" id="29159"/>
    <lineage>
        <taxon>Eukaryota</taxon>
        <taxon>Metazoa</taxon>
        <taxon>Spiralia</taxon>
        <taxon>Lophotrochozoa</taxon>
        <taxon>Mollusca</taxon>
        <taxon>Bivalvia</taxon>
        <taxon>Autobranchia</taxon>
        <taxon>Pteriomorphia</taxon>
        <taxon>Ostreida</taxon>
        <taxon>Ostreoidea</taxon>
        <taxon>Ostreidae</taxon>
        <taxon>Magallana</taxon>
    </lineage>
</organism>
<dbReference type="Proteomes" id="UP000005408">
    <property type="component" value="Unassembled WGS sequence"/>
</dbReference>
<evidence type="ECO:0000313" key="1">
    <source>
        <dbReference type="EnsemblMetazoa" id="G29348.1:cds"/>
    </source>
</evidence>
<dbReference type="EnsemblMetazoa" id="G29348.1">
    <property type="protein sequence ID" value="G29348.1:cds"/>
    <property type="gene ID" value="G29348"/>
</dbReference>
<protein>
    <submittedName>
        <fullName evidence="1">Uncharacterized protein</fullName>
    </submittedName>
</protein>
<evidence type="ECO:0000313" key="2">
    <source>
        <dbReference type="Proteomes" id="UP000005408"/>
    </source>
</evidence>
<keyword evidence="2" id="KW-1185">Reference proteome</keyword>
<proteinExistence type="predicted"/>
<sequence length="207" mass="23512">MPWLNFLVSGAILFSGSNIAKSLRLFHHMKVEMISKSTFNRIQTAYVVPTAIFTWDFHQQELLNQFQGQVVTLGGDARCDSPGYSAKFGSYTLMKLASGKILDFQLVQSNEEAGSTHMELEGLKRRLTTLENAGVIANHLVTDRHSMVKKYMRTVHPQKKHHFDVWHMAKGVSKKLEAMSKKKLPGHQAMDEKCHQPLLLGSSIFWR</sequence>
<name>A0A8W8LPB5_MAGGI</name>
<dbReference type="AlphaFoldDB" id="A0A8W8LPB5"/>
<reference evidence="1" key="1">
    <citation type="submission" date="2022-08" db="UniProtKB">
        <authorList>
            <consortium name="EnsemblMetazoa"/>
        </authorList>
    </citation>
    <scope>IDENTIFICATION</scope>
    <source>
        <strain evidence="1">05x7-T-G4-1.051#20</strain>
    </source>
</reference>
<dbReference type="PANTHER" id="PTHR31751">
    <property type="entry name" value="SI:CH211-108C17.2-RELATED-RELATED"/>
    <property type="match status" value="1"/>
</dbReference>
<dbReference type="PANTHER" id="PTHR31751:SF42">
    <property type="entry name" value="PROTEIN CBG10204"/>
    <property type="match status" value="1"/>
</dbReference>
<accession>A0A8W8LPB5</accession>